<keyword evidence="3" id="KW-1185">Reference proteome</keyword>
<dbReference type="EMBL" id="JAROKS010000008">
    <property type="protein sequence ID" value="KAK1801995.1"/>
    <property type="molecule type" value="Genomic_DNA"/>
</dbReference>
<accession>A0AAD8ZR33</accession>
<dbReference type="InterPro" id="IPR026728">
    <property type="entry name" value="BLTP3A/B"/>
</dbReference>
<feature type="region of interest" description="Disordered" evidence="1">
    <location>
        <begin position="460"/>
        <end position="494"/>
    </location>
</feature>
<dbReference type="PANTHER" id="PTHR22774">
    <property type="entry name" value="CHOREIN N-TERMINAL DOMAIN-CONTAINING PROTEIN"/>
    <property type="match status" value="1"/>
</dbReference>
<evidence type="ECO:0000313" key="3">
    <source>
        <dbReference type="Proteomes" id="UP001239994"/>
    </source>
</evidence>
<feature type="non-terminal residue" evidence="2">
    <location>
        <position position="1366"/>
    </location>
</feature>
<dbReference type="PANTHER" id="PTHR22774:SF15">
    <property type="entry name" value="BRIDGE-LIKE LIPID TRANSFER PROTEIN FAMILY MEMBER 3A"/>
    <property type="match status" value="1"/>
</dbReference>
<organism evidence="2 3">
    <name type="scientific">Electrophorus voltai</name>
    <dbReference type="NCBI Taxonomy" id="2609070"/>
    <lineage>
        <taxon>Eukaryota</taxon>
        <taxon>Metazoa</taxon>
        <taxon>Chordata</taxon>
        <taxon>Craniata</taxon>
        <taxon>Vertebrata</taxon>
        <taxon>Euteleostomi</taxon>
        <taxon>Actinopterygii</taxon>
        <taxon>Neopterygii</taxon>
        <taxon>Teleostei</taxon>
        <taxon>Ostariophysi</taxon>
        <taxon>Gymnotiformes</taxon>
        <taxon>Gymnotoidei</taxon>
        <taxon>Gymnotidae</taxon>
        <taxon>Electrophorus</taxon>
    </lineage>
</organism>
<evidence type="ECO:0000313" key="2">
    <source>
        <dbReference type="EMBL" id="KAK1801995.1"/>
    </source>
</evidence>
<feature type="compositionally biased region" description="Polar residues" evidence="1">
    <location>
        <begin position="299"/>
        <end position="311"/>
    </location>
</feature>
<sequence>GNSASMWGGPILLVSQCQHVRCHGTHLLQSITQVCSCVPRSLCRFTKNLSPDKINLSTLKGEGQLSNLELDEEVLQNMLDLPTWLAVARVYCNKAAIRIQWTKLKTSPICLFLDKVEVEMRTCDEPRPPNGPSPIAITAGQSEYGFAERVVEGMSVVINSIVIKVQARAFRASFELWQLQGCSLNPKWQKTDLRYTRITHPKRGEVLTFKEINWQSLRIEADAMESEDQDLGSTPLRLITNQGRIRIALKRRVKDCNVLASKLLFILDDLLWVLTDSQLKAVIHYAESLSEAMERSAQQRKSTAAETLQTAPPSPGPHHAWAEPPPAAVGTPSTLAQYFDLHDVKESSYHTFISRLDLHVCNDGPPVQSGPCTVPFPHPTPRPSTRCTPPMGRVSGVGHEPPIPGSQGAMQLTFRKLGCDYYPFHRPGDDCRHWEHYCGAMDTRTQWVAKLLQDFQRRVENSGFPAPPGWRPPGDVEGSPNGSPSSLGGTAAPAAPGDALKMLRSSCMVVRVDDLDIHQVSTGERTSKPKQSLLSCNRKSLNLPDNTPAIHLQFTEYYYPSCPGMPVPCSNLYGQLNGLQLFADVPSLVWMAVFSRGLLQTLEQVKAFYHLQDSSRSEEHVDVRVDATHLKLIVPLDSSILDHPDRPQLLCATLPQAVLSNTRHSPHGSYGDLRDTCSSFGARPFFRAASARGFPREPNVFHPLPPAFLRAAALDEPQAFSRPPRARDVWGVSLSRVALGFEGPRRAPRGRVLPFMEPFTAAVWMCRPAAFPLGPSPPPGPASLSPAFPGQEEGPECPAADVHVLAQAVTPVRVWLNHYQYLALLRVKDSLSRLAADLGRDTRDPHGRNPKLAEPPTACVSVLLEVLQVGLLLPPATEEEPKEEAVSREGSDSQSLTDSEEPAQGREEDGEGEVSVEEACEALEEGPAEQTGRVATSAASPPPSPGIVLVTDTSTFSLEGELSSALSATKDVTKDALSASLDLTKGALSITRDAFSILSRGSPVTKLFSPKEPGLRADELSTPLMGGACRQPLKHSTSQNSCDSATLESSIADDGVSVDSDTSENFIIIQDSDSGLESMRPNGTAVAPDLRVSPPPGIEGASSAEMSISLSQSTEDITHDTVSVLLLSVGGVSSVVELHGEDVVMATEAQSLTMKQLGNQKMSGLLAGMALAQAASSSHAAPPSPGPRSLCCPPVVALRMELGPGAGRHCAAAEGAGFLEACMRGCQAELSTSALNTLGPFLEDELSADAQPLRLSVHDTRLTLKDDGPRVYPTAPQPTPASFFLDGLVLERLDDGVLTLRCIGSQSGDRAAGAGQNHDTTCCGPGEEGKTLESQLSDTQAALTAALSDRERLLLEIHKYDPFFNL</sequence>
<protein>
    <recommendedName>
        <fullName evidence="4">Chorein N-terminal domain-containing protein</fullName>
    </recommendedName>
</protein>
<evidence type="ECO:0008006" key="4">
    <source>
        <dbReference type="Google" id="ProtNLM"/>
    </source>
</evidence>
<feature type="region of interest" description="Disordered" evidence="1">
    <location>
        <begin position="875"/>
        <end position="945"/>
    </location>
</feature>
<dbReference type="Proteomes" id="UP001239994">
    <property type="component" value="Unassembled WGS sequence"/>
</dbReference>
<feature type="compositionally biased region" description="Low complexity" evidence="1">
    <location>
        <begin position="478"/>
        <end position="494"/>
    </location>
</feature>
<reference evidence="2" key="1">
    <citation type="submission" date="2023-03" db="EMBL/GenBank/DDBJ databases">
        <title>Electrophorus voltai genome.</title>
        <authorList>
            <person name="Bian C."/>
        </authorList>
    </citation>
    <scope>NUCLEOTIDE SEQUENCE</scope>
    <source>
        <strain evidence="2">CB-2022</strain>
        <tissue evidence="2">Muscle</tissue>
    </source>
</reference>
<feature type="compositionally biased region" description="Acidic residues" evidence="1">
    <location>
        <begin position="908"/>
        <end position="927"/>
    </location>
</feature>
<feature type="region of interest" description="Disordered" evidence="1">
    <location>
        <begin position="294"/>
        <end position="327"/>
    </location>
</feature>
<comment type="caution">
    <text evidence="2">The sequence shown here is derived from an EMBL/GenBank/DDBJ whole genome shotgun (WGS) entry which is preliminary data.</text>
</comment>
<evidence type="ECO:0000256" key="1">
    <source>
        <dbReference type="SAM" id="MobiDB-lite"/>
    </source>
</evidence>
<feature type="region of interest" description="Disordered" evidence="1">
    <location>
        <begin position="776"/>
        <end position="795"/>
    </location>
</feature>
<dbReference type="Pfam" id="PF24917">
    <property type="entry name" value="BLTP3A_B"/>
    <property type="match status" value="4"/>
</dbReference>
<gene>
    <name evidence="2" type="ORF">P4O66_022227</name>
</gene>
<name>A0AAD8ZR33_9TELE</name>
<proteinExistence type="predicted"/>